<evidence type="ECO:0008006" key="4">
    <source>
        <dbReference type="Google" id="ProtNLM"/>
    </source>
</evidence>
<feature type="transmembrane region" description="Helical" evidence="1">
    <location>
        <begin position="203"/>
        <end position="223"/>
    </location>
</feature>
<evidence type="ECO:0000256" key="1">
    <source>
        <dbReference type="SAM" id="Phobius"/>
    </source>
</evidence>
<feature type="transmembrane region" description="Helical" evidence="1">
    <location>
        <begin position="292"/>
        <end position="313"/>
    </location>
</feature>
<keyword evidence="3" id="KW-1185">Reference proteome</keyword>
<keyword evidence="1" id="KW-0812">Transmembrane</keyword>
<dbReference type="EMBL" id="MPIN01000004">
    <property type="protein sequence ID" value="OJH39345.1"/>
    <property type="molecule type" value="Genomic_DNA"/>
</dbReference>
<feature type="transmembrane region" description="Helical" evidence="1">
    <location>
        <begin position="267"/>
        <end position="285"/>
    </location>
</feature>
<dbReference type="Proteomes" id="UP000182229">
    <property type="component" value="Unassembled WGS sequence"/>
</dbReference>
<comment type="caution">
    <text evidence="2">The sequence shown here is derived from an EMBL/GenBank/DDBJ whole genome shotgun (WGS) entry which is preliminary data.</text>
</comment>
<evidence type="ECO:0000313" key="3">
    <source>
        <dbReference type="Proteomes" id="UP000182229"/>
    </source>
</evidence>
<dbReference type="STRING" id="83449.BON30_17680"/>
<sequence length="448" mass="47330">MTPPWALLLALVLVGVAAPVAAHPLRSTAVLLDLRGSAVEGEVQLPLDQLELTLRRGLLEETSTLVARRGEELTRYLEEHLSVLAPDGRAFRVDLRSPEVRQIDGSEFLVVQLSMSPPPGATARALSLRYDAILHRVVTHTVFVYVRSDFEGGVFSAHPELLGVLRYRSTSLEMDRSDGSWWRGFQSVFVLGTRHIAEGTDHLLFLLVLLLAAPLLGAGGRWAPSPSMGHGVKQVIKVVSAFTLGHSLTLAAGALGVLQVPQEPVEILIAVSILVSAVHALRPLFSGREPLIAVAFGLVHGLAFSTVLAEFGLDTRALVLSVLAFNLGIEVMQLAVVAVTLPWLLMLSRSPVHALVRRAGACFAGVAAVGWIAERAFALQTPIVPFVEAAAGHALLGVALLAGLSLAVVGGTRLRARRVRRAGSVLSATVVGSASRGLGQGVSGGGHA</sequence>
<accession>A0A1L9BAS9</accession>
<reference evidence="2 3" key="2">
    <citation type="submission" date="2016-12" db="EMBL/GenBank/DDBJ databases">
        <title>Draft Genome Sequence of Cystobacter ferrugineus Strain Cbfe23.</title>
        <authorList>
            <person name="Akbar S."/>
            <person name="Dowd S.E."/>
            <person name="Stevens D.C."/>
        </authorList>
    </citation>
    <scope>NUCLEOTIDE SEQUENCE [LARGE SCALE GENOMIC DNA]</scope>
    <source>
        <strain evidence="2 3">Cbfe23</strain>
    </source>
</reference>
<dbReference type="InterPro" id="IPR032809">
    <property type="entry name" value="Put_HupE_UreJ"/>
</dbReference>
<dbReference type="Pfam" id="PF13795">
    <property type="entry name" value="HupE_UreJ_2"/>
    <property type="match status" value="1"/>
</dbReference>
<proteinExistence type="predicted"/>
<feature type="transmembrane region" description="Helical" evidence="1">
    <location>
        <begin position="390"/>
        <end position="411"/>
    </location>
</feature>
<gene>
    <name evidence="2" type="ORF">BON30_17680</name>
</gene>
<name>A0A1L9BAS9_9BACT</name>
<keyword evidence="1" id="KW-1133">Transmembrane helix</keyword>
<keyword evidence="1" id="KW-0472">Membrane</keyword>
<evidence type="ECO:0000313" key="2">
    <source>
        <dbReference type="EMBL" id="OJH39345.1"/>
    </source>
</evidence>
<feature type="transmembrane region" description="Helical" evidence="1">
    <location>
        <begin position="235"/>
        <end position="255"/>
    </location>
</feature>
<dbReference type="AlphaFoldDB" id="A0A1L9BAS9"/>
<reference evidence="3" key="1">
    <citation type="submission" date="2016-11" db="EMBL/GenBank/DDBJ databases">
        <authorList>
            <person name="Shukria A."/>
            <person name="Stevens D.C."/>
        </authorList>
    </citation>
    <scope>NUCLEOTIDE SEQUENCE [LARGE SCALE GENOMIC DNA]</scope>
    <source>
        <strain evidence="3">Cbfe23</strain>
    </source>
</reference>
<organism evidence="2 3">
    <name type="scientific">Cystobacter ferrugineus</name>
    <dbReference type="NCBI Taxonomy" id="83449"/>
    <lineage>
        <taxon>Bacteria</taxon>
        <taxon>Pseudomonadati</taxon>
        <taxon>Myxococcota</taxon>
        <taxon>Myxococcia</taxon>
        <taxon>Myxococcales</taxon>
        <taxon>Cystobacterineae</taxon>
        <taxon>Archangiaceae</taxon>
        <taxon>Cystobacter</taxon>
    </lineage>
</organism>
<protein>
    <recommendedName>
        <fullName evidence="4">HupE/UreJ family protein</fullName>
    </recommendedName>
</protein>
<feature type="transmembrane region" description="Helical" evidence="1">
    <location>
        <begin position="319"/>
        <end position="347"/>
    </location>
</feature>